<evidence type="ECO:0008006" key="3">
    <source>
        <dbReference type="Google" id="ProtNLM"/>
    </source>
</evidence>
<proteinExistence type="predicted"/>
<dbReference type="EnsemblMetazoa" id="GPPI024030-RA">
    <property type="protein sequence ID" value="GPPI024030-PA"/>
    <property type="gene ID" value="GPPI024030"/>
</dbReference>
<keyword evidence="2" id="KW-1185">Reference proteome</keyword>
<evidence type="ECO:0000313" key="1">
    <source>
        <dbReference type="EnsemblMetazoa" id="GPPI024030-PA"/>
    </source>
</evidence>
<dbReference type="InterPro" id="IPR027417">
    <property type="entry name" value="P-loop_NTPase"/>
</dbReference>
<organism evidence="1 2">
    <name type="scientific">Glossina palpalis gambiensis</name>
    <dbReference type="NCBI Taxonomy" id="67801"/>
    <lineage>
        <taxon>Eukaryota</taxon>
        <taxon>Metazoa</taxon>
        <taxon>Ecdysozoa</taxon>
        <taxon>Arthropoda</taxon>
        <taxon>Hexapoda</taxon>
        <taxon>Insecta</taxon>
        <taxon>Pterygota</taxon>
        <taxon>Neoptera</taxon>
        <taxon>Endopterygota</taxon>
        <taxon>Diptera</taxon>
        <taxon>Brachycera</taxon>
        <taxon>Muscomorpha</taxon>
        <taxon>Hippoboscoidea</taxon>
        <taxon>Glossinidae</taxon>
        <taxon>Glossina</taxon>
    </lineage>
</organism>
<dbReference type="VEuPathDB" id="VectorBase:GPPI024030"/>
<dbReference type="EMBL" id="JXJN01011049">
    <property type="status" value="NOT_ANNOTATED_CDS"/>
    <property type="molecule type" value="Genomic_DNA"/>
</dbReference>
<reference evidence="2" key="1">
    <citation type="submission" date="2015-01" db="EMBL/GenBank/DDBJ databases">
        <authorList>
            <person name="Aksoy S."/>
            <person name="Warren W."/>
            <person name="Wilson R.K."/>
        </authorList>
    </citation>
    <scope>NUCLEOTIDE SEQUENCE [LARGE SCALE GENOMIC DNA]</scope>
    <source>
        <strain evidence="2">IAEA</strain>
    </source>
</reference>
<reference evidence="1" key="2">
    <citation type="submission" date="2020-05" db="UniProtKB">
        <authorList>
            <consortium name="EnsemblMetazoa"/>
        </authorList>
    </citation>
    <scope>IDENTIFICATION</scope>
    <source>
        <strain evidence="1">IAEA</strain>
    </source>
</reference>
<dbReference type="AlphaFoldDB" id="A0A1B0BAL2"/>
<dbReference type="Proteomes" id="UP000092460">
    <property type="component" value="Unassembled WGS sequence"/>
</dbReference>
<accession>A0A1B0BAL2</accession>
<sequence>MIIKAIREPWSMPHKKTNVIRVHARNCSFIEDLYEEILYEIANNIGCESSESLIEFTQEAFNISNERHEDILKTAEQKEPPSRKISVEGFIRNEKLTNLVISRPRCLLMIYGNPYLLFLDPRWRTIIKYCVDNDTYLGDLPTTLSDPPTLSEETVNIQDN</sequence>
<dbReference type="Gene3D" id="3.40.50.300">
    <property type="entry name" value="P-loop containing nucleotide triphosphate hydrolases"/>
    <property type="match status" value="1"/>
</dbReference>
<protein>
    <recommendedName>
        <fullName evidence="3">RNA helicase</fullName>
    </recommendedName>
</protein>
<evidence type="ECO:0000313" key="2">
    <source>
        <dbReference type="Proteomes" id="UP000092460"/>
    </source>
</evidence>
<name>A0A1B0BAL2_9MUSC</name>